<name>A0A3S2USG5_9SPHN</name>
<keyword evidence="1" id="KW-0472">Membrane</keyword>
<feature type="transmembrane region" description="Helical" evidence="1">
    <location>
        <begin position="75"/>
        <end position="95"/>
    </location>
</feature>
<dbReference type="RefSeq" id="WP_220445992.1">
    <property type="nucleotide sequence ID" value="NZ_SACO01000006.1"/>
</dbReference>
<accession>A0A3S2USG5</accession>
<feature type="transmembrane region" description="Helical" evidence="1">
    <location>
        <begin position="12"/>
        <end position="32"/>
    </location>
</feature>
<dbReference type="AlphaFoldDB" id="A0A3S2USG5"/>
<reference evidence="2 3" key="1">
    <citation type="submission" date="2019-01" db="EMBL/GenBank/DDBJ databases">
        <authorList>
            <person name="Chen W.-M."/>
        </authorList>
    </citation>
    <scope>NUCLEOTIDE SEQUENCE [LARGE SCALE GENOMIC DNA]</scope>
    <source>
        <strain evidence="2 3">FSY-9</strain>
    </source>
</reference>
<protein>
    <submittedName>
        <fullName evidence="2">Uncharacterized protein</fullName>
    </submittedName>
</protein>
<organism evidence="2 3">
    <name type="scientific">Novosphingobium umbonatum</name>
    <dbReference type="NCBI Taxonomy" id="1908524"/>
    <lineage>
        <taxon>Bacteria</taxon>
        <taxon>Pseudomonadati</taxon>
        <taxon>Pseudomonadota</taxon>
        <taxon>Alphaproteobacteria</taxon>
        <taxon>Sphingomonadales</taxon>
        <taxon>Sphingomonadaceae</taxon>
        <taxon>Novosphingobium</taxon>
    </lineage>
</organism>
<keyword evidence="1" id="KW-0812">Transmembrane</keyword>
<sequence length="144" mass="16340">MMRPKSLEWFDRIFYVSMAILLGTGYLNLTGIRDQMMEQHVDDYTALWTAALSLLLNIGVTTLNWYFVSRRGNKIAIVLWIIINLFSVLTLPKLIKVVALSDVPFVAIAPSLLGTFLACASVVMLFQRDAQNWFKAQQGKKDPQ</sequence>
<evidence type="ECO:0000313" key="3">
    <source>
        <dbReference type="Proteomes" id="UP000282837"/>
    </source>
</evidence>
<dbReference type="Proteomes" id="UP000282837">
    <property type="component" value="Unassembled WGS sequence"/>
</dbReference>
<feature type="transmembrane region" description="Helical" evidence="1">
    <location>
        <begin position="107"/>
        <end position="126"/>
    </location>
</feature>
<keyword evidence="1" id="KW-1133">Transmembrane helix</keyword>
<proteinExistence type="predicted"/>
<evidence type="ECO:0000256" key="1">
    <source>
        <dbReference type="SAM" id="Phobius"/>
    </source>
</evidence>
<keyword evidence="3" id="KW-1185">Reference proteome</keyword>
<feature type="transmembrane region" description="Helical" evidence="1">
    <location>
        <begin position="44"/>
        <end position="68"/>
    </location>
</feature>
<comment type="caution">
    <text evidence="2">The sequence shown here is derived from an EMBL/GenBank/DDBJ whole genome shotgun (WGS) entry which is preliminary data.</text>
</comment>
<gene>
    <name evidence="2" type="ORF">EOE18_10235</name>
</gene>
<dbReference type="EMBL" id="SACO01000006">
    <property type="protein sequence ID" value="RVU05095.1"/>
    <property type="molecule type" value="Genomic_DNA"/>
</dbReference>
<evidence type="ECO:0000313" key="2">
    <source>
        <dbReference type="EMBL" id="RVU05095.1"/>
    </source>
</evidence>